<dbReference type="InterPro" id="IPR056332">
    <property type="entry name" value="Beta-prop_BBS7"/>
</dbReference>
<dbReference type="GO" id="GO:0060271">
    <property type="term" value="P:cilium assembly"/>
    <property type="evidence" value="ECO:0007669"/>
    <property type="project" value="TreeGrafter"/>
</dbReference>
<feature type="domain" description="BBS7 GAE" evidence="3">
    <location>
        <begin position="372"/>
        <end position="476"/>
    </location>
</feature>
<feature type="domain" description="BBS7 beta-propeller" evidence="5">
    <location>
        <begin position="31"/>
        <end position="314"/>
    </location>
</feature>
<dbReference type="SUPFAM" id="SSF50978">
    <property type="entry name" value="WD40 repeat-like"/>
    <property type="match status" value="1"/>
</dbReference>
<gene>
    <name evidence="6" type="ORF">CDAUBV1_LOCUS11856</name>
</gene>
<dbReference type="Pfam" id="PF23360">
    <property type="entry name" value="BBS7_GAE"/>
    <property type="match status" value="1"/>
</dbReference>
<evidence type="ECO:0000259" key="2">
    <source>
        <dbReference type="Pfam" id="PF23349"/>
    </source>
</evidence>
<accession>A0AAV2TJL5</accession>
<dbReference type="GO" id="GO:0034464">
    <property type="term" value="C:BBSome"/>
    <property type="evidence" value="ECO:0007669"/>
    <property type="project" value="TreeGrafter"/>
</dbReference>
<feature type="domain" description="BBS7 platform" evidence="4">
    <location>
        <begin position="487"/>
        <end position="623"/>
    </location>
</feature>
<evidence type="ECO:0000313" key="6">
    <source>
        <dbReference type="EMBL" id="CAL5137558.1"/>
    </source>
</evidence>
<proteinExistence type="predicted"/>
<dbReference type="Pfam" id="PF23361">
    <property type="entry name" value="BBS7_pf"/>
    <property type="match status" value="1"/>
</dbReference>
<keyword evidence="1" id="KW-0175">Coiled coil</keyword>
<dbReference type="GO" id="GO:0016020">
    <property type="term" value="C:membrane"/>
    <property type="evidence" value="ECO:0007669"/>
    <property type="project" value="TreeGrafter"/>
</dbReference>
<evidence type="ECO:0008006" key="8">
    <source>
        <dbReference type="Google" id="ProtNLM"/>
    </source>
</evidence>
<dbReference type="GO" id="GO:0008104">
    <property type="term" value="P:intracellular protein localization"/>
    <property type="evidence" value="ECO:0007669"/>
    <property type="project" value="TreeGrafter"/>
</dbReference>
<dbReference type="PANTHER" id="PTHR16074">
    <property type="entry name" value="BARDET-BIEDL SYNDROME 7 PROTEIN"/>
    <property type="match status" value="1"/>
</dbReference>
<dbReference type="PANTHER" id="PTHR16074:SF4">
    <property type="entry name" value="BARDET-BIEDL SYNDROME 7 PROTEIN"/>
    <property type="match status" value="1"/>
</dbReference>
<evidence type="ECO:0000259" key="4">
    <source>
        <dbReference type="Pfam" id="PF23361"/>
    </source>
</evidence>
<reference evidence="6" key="1">
    <citation type="submission" date="2024-06" db="EMBL/GenBank/DDBJ databases">
        <authorList>
            <person name="Liu X."/>
            <person name="Lenzi L."/>
            <person name="Haldenby T S."/>
            <person name="Uol C."/>
        </authorList>
    </citation>
    <scope>NUCLEOTIDE SEQUENCE</scope>
</reference>
<dbReference type="InterPro" id="IPR056333">
    <property type="entry name" value="BBS7_pf_dom"/>
</dbReference>
<evidence type="ECO:0000256" key="1">
    <source>
        <dbReference type="SAM" id="Coils"/>
    </source>
</evidence>
<dbReference type="InterPro" id="IPR056334">
    <property type="entry name" value="BBS7_GAE_dom"/>
</dbReference>
<feature type="coiled-coil region" evidence="1">
    <location>
        <begin position="331"/>
        <end position="358"/>
    </location>
</feature>
<organism evidence="6 7">
    <name type="scientific">Calicophoron daubneyi</name>
    <name type="common">Rumen fluke</name>
    <name type="synonym">Paramphistomum daubneyi</name>
    <dbReference type="NCBI Taxonomy" id="300641"/>
    <lineage>
        <taxon>Eukaryota</taxon>
        <taxon>Metazoa</taxon>
        <taxon>Spiralia</taxon>
        <taxon>Lophotrochozoa</taxon>
        <taxon>Platyhelminthes</taxon>
        <taxon>Trematoda</taxon>
        <taxon>Digenea</taxon>
        <taxon>Plagiorchiida</taxon>
        <taxon>Pronocephalata</taxon>
        <taxon>Paramphistomoidea</taxon>
        <taxon>Paramphistomidae</taxon>
        <taxon>Calicophoron</taxon>
    </lineage>
</organism>
<feature type="domain" description="BBS7 helical hairpin" evidence="2">
    <location>
        <begin position="627"/>
        <end position="751"/>
    </location>
</feature>
<name>A0AAV2TJL5_CALDB</name>
<dbReference type="GO" id="GO:0005930">
    <property type="term" value="C:axoneme"/>
    <property type="evidence" value="ECO:0007669"/>
    <property type="project" value="TreeGrafter"/>
</dbReference>
<evidence type="ECO:0000313" key="7">
    <source>
        <dbReference type="Proteomes" id="UP001497525"/>
    </source>
</evidence>
<dbReference type="AlphaFoldDB" id="A0AAV2TJL5"/>
<dbReference type="Pfam" id="PF23349">
    <property type="entry name" value="BBS7_hp"/>
    <property type="match status" value="1"/>
</dbReference>
<dbReference type="InterPro" id="IPR056335">
    <property type="entry name" value="BBS7_hairpin"/>
</dbReference>
<sequence length="754" mass="84979">MKLKMRKLEYYHAGDTHKNCAVILAPTTNCPNYRLVVADNTGEVHTLEQREVLRHTSFRVSAPVTRVHVGRNKGKERIFIAHDSRIASYSPRGKLFVEYISNVEGQIAAIVSRGLDVYYVTGCFYQKLHHLKETEFFLAADVITDILALDGGDGNEAGLVVLACRDRILRILKNGVILCEMETTGPPTCLAHAPGRLKCDHLLYGTSDGRVCFVQTIRDKVLPLWGFNSCNTTNAVLSLDHYDLTLDEEEELIVAYEDGVIEVYAYDEFGYPQIIFHLKNNMRLSAVMPGNFFNSNYPELVCVASSGLIFGLTTQPPPNEPPETDSTQQATVGLRKKLEELREEVASLEKQVSELHAAKDEAQLPMIALSPLQLEYEFVLKQDLSAYCLTVDCPVAIDHVLLQCDCPLDLLDVDDVTAIASSTPYQSPTGNGLLTTYRCQSNTTHLDLRMRTIEGQYGLLHVYVVPRGHSPVICRELEFPIRPLSLHCRTHTFVDDPARPLNKLTLTGKFSLAEMHMWLIFCLPETPDRPPIVETAIQDGQNDSRLAGDSEEIAALPESQMPDKSETARMIYSSTFLGSQLECCYQKNMAVFRSDNVSTIAILKDVLSKEATKRKIHLTIDFDIHPDSVTYMLRSIHPKFEFLLSLARQVSLIEPIRELVSSQTQSADIQMNADNPLPGSLPPEYAVIWKNAEELRSTLKQYPCQLERLYGCVVDLYIDKYRFRGIDVKRRAPQLLELLNHYDLDKVLAFFEES</sequence>
<comment type="caution">
    <text evidence="6">The sequence shown here is derived from an EMBL/GenBank/DDBJ whole genome shotgun (WGS) entry which is preliminary data.</text>
</comment>
<dbReference type="GO" id="GO:0043005">
    <property type="term" value="C:neuron projection"/>
    <property type="evidence" value="ECO:0007669"/>
    <property type="project" value="TreeGrafter"/>
</dbReference>
<evidence type="ECO:0000259" key="5">
    <source>
        <dbReference type="Pfam" id="PF23743"/>
    </source>
</evidence>
<dbReference type="EMBL" id="CAXLJL010000412">
    <property type="protein sequence ID" value="CAL5137558.1"/>
    <property type="molecule type" value="Genomic_DNA"/>
</dbReference>
<dbReference type="Proteomes" id="UP001497525">
    <property type="component" value="Unassembled WGS sequence"/>
</dbReference>
<dbReference type="Pfam" id="PF23743">
    <property type="entry name" value="Beta-prop_BBS7"/>
    <property type="match status" value="1"/>
</dbReference>
<dbReference type="GO" id="GO:0036064">
    <property type="term" value="C:ciliary basal body"/>
    <property type="evidence" value="ECO:0007669"/>
    <property type="project" value="TreeGrafter"/>
</dbReference>
<protein>
    <recommendedName>
        <fullName evidence="8">Bardet-Biedl syndrome 7</fullName>
    </recommendedName>
</protein>
<evidence type="ECO:0000259" key="3">
    <source>
        <dbReference type="Pfam" id="PF23360"/>
    </source>
</evidence>
<dbReference type="InterPro" id="IPR036322">
    <property type="entry name" value="WD40_repeat_dom_sf"/>
</dbReference>